<protein>
    <submittedName>
        <fullName evidence="2">BadF/BadG/BcrA/BcrD ATPase family protein</fullName>
    </submittedName>
</protein>
<dbReference type="SUPFAM" id="SSF53067">
    <property type="entry name" value="Actin-like ATPase domain"/>
    <property type="match status" value="2"/>
</dbReference>
<gene>
    <name evidence="2" type="ORF">RH861_11635</name>
</gene>
<evidence type="ECO:0000313" key="2">
    <source>
        <dbReference type="EMBL" id="MDR5692710.1"/>
    </source>
</evidence>
<dbReference type="RefSeq" id="WP_310521094.1">
    <property type="nucleotide sequence ID" value="NZ_BAABBS010000001.1"/>
</dbReference>
<dbReference type="EMBL" id="JAVKGS010000003">
    <property type="protein sequence ID" value="MDR5692710.1"/>
    <property type="molecule type" value="Genomic_DNA"/>
</dbReference>
<dbReference type="Proteomes" id="UP001260072">
    <property type="component" value="Unassembled WGS sequence"/>
</dbReference>
<keyword evidence="3" id="KW-1185">Reference proteome</keyword>
<dbReference type="PANTHER" id="PTHR43190:SF3">
    <property type="entry name" value="N-ACETYL-D-GLUCOSAMINE KINASE"/>
    <property type="match status" value="1"/>
</dbReference>
<evidence type="ECO:0000259" key="1">
    <source>
        <dbReference type="Pfam" id="PF01869"/>
    </source>
</evidence>
<proteinExistence type="predicted"/>
<accession>A0ABU1FLT0</accession>
<feature type="domain" description="ATPase BadF/BadG/BcrA/BcrD type" evidence="1">
    <location>
        <begin position="7"/>
        <end position="273"/>
    </location>
</feature>
<sequence length="323" mass="32170">MSTVLAIDVGGTGARLRLAPARSEEPASADDVRTLTADGARVGRTGSDVAAVVVDLVRRARDRWPDDPPAAVGVGATGLASLVDDHDGLLRDLVAASGRARVAVAADAVTAHLGALGGEPGAVIAVGTGAIALGTDLDRRWTRVGGWGHLYDDRGSGTWIGIAALQAAIRAHDGVGEAGRALLAAATDRLGAPPTWTRLLTLDDRAGVLASLAPDVVALADAGDPAASGIVHRAGQLAAESLAAALVDGIPRVAAATGGLTAAPRYAEALAAELARLAPDADLRPSRGNPLDGAVELARRAAAGRAPATRPGLLWSTAPAAGG</sequence>
<name>A0ABU1FLT0_9MICO</name>
<dbReference type="InterPro" id="IPR043129">
    <property type="entry name" value="ATPase_NBD"/>
</dbReference>
<dbReference type="PANTHER" id="PTHR43190">
    <property type="entry name" value="N-ACETYL-D-GLUCOSAMINE KINASE"/>
    <property type="match status" value="1"/>
</dbReference>
<evidence type="ECO:0000313" key="3">
    <source>
        <dbReference type="Proteomes" id="UP001260072"/>
    </source>
</evidence>
<dbReference type="InterPro" id="IPR052519">
    <property type="entry name" value="Euk-type_GlcNAc_Kinase"/>
</dbReference>
<dbReference type="InterPro" id="IPR002731">
    <property type="entry name" value="ATPase_BadF"/>
</dbReference>
<dbReference type="Gene3D" id="3.30.420.40">
    <property type="match status" value="2"/>
</dbReference>
<dbReference type="Pfam" id="PF01869">
    <property type="entry name" value="BcrAD_BadFG"/>
    <property type="match status" value="1"/>
</dbReference>
<comment type="caution">
    <text evidence="2">The sequence shown here is derived from an EMBL/GenBank/DDBJ whole genome shotgun (WGS) entry which is preliminary data.</text>
</comment>
<organism evidence="2 3">
    <name type="scientific">Agromyces indicus</name>
    <dbReference type="NCBI Taxonomy" id="758919"/>
    <lineage>
        <taxon>Bacteria</taxon>
        <taxon>Bacillati</taxon>
        <taxon>Actinomycetota</taxon>
        <taxon>Actinomycetes</taxon>
        <taxon>Micrococcales</taxon>
        <taxon>Microbacteriaceae</taxon>
        <taxon>Agromyces</taxon>
    </lineage>
</organism>
<reference evidence="3" key="1">
    <citation type="submission" date="2023-07" db="EMBL/GenBank/DDBJ databases">
        <title>Description of three actinobacteria isolated from air of manufacturing shop in a pharmaceutical factory.</title>
        <authorList>
            <person name="Zhang D.-F."/>
        </authorList>
    </citation>
    <scope>NUCLEOTIDE SEQUENCE [LARGE SCALE GENOMIC DNA]</scope>
    <source>
        <strain evidence="3">CCTCC AB 2011122</strain>
    </source>
</reference>